<reference evidence="2 3" key="1">
    <citation type="submission" date="2022-11" db="EMBL/GenBank/DDBJ databases">
        <title>Whole genome sequence of Eschrichtius robustus ER-17-0199.</title>
        <authorList>
            <person name="Bruniche-Olsen A."/>
            <person name="Black A.N."/>
            <person name="Fields C.J."/>
            <person name="Walden K."/>
            <person name="Dewoody J.A."/>
        </authorList>
    </citation>
    <scope>NUCLEOTIDE SEQUENCE [LARGE SCALE GENOMIC DNA]</scope>
    <source>
        <strain evidence="2">ER-17-0199</strain>
        <tissue evidence="2">Blubber</tissue>
    </source>
</reference>
<comment type="caution">
    <text evidence="2">The sequence shown here is derived from an EMBL/GenBank/DDBJ whole genome shotgun (WGS) entry which is preliminary data.</text>
</comment>
<sequence>MQETRVQALVRENSTCRGAAKPGKEVEERQEQMEASQGLQPRSQCWLLPKPSLIQIPLLFGSPLWEMVQDGIDLKSIKWTQH</sequence>
<keyword evidence="3" id="KW-1185">Reference proteome</keyword>
<accession>A0AB34HS40</accession>
<name>A0AB34HS40_ESCRO</name>
<protein>
    <submittedName>
        <fullName evidence="2">Uncharacterized protein</fullName>
    </submittedName>
</protein>
<proteinExistence type="predicted"/>
<evidence type="ECO:0000313" key="2">
    <source>
        <dbReference type="EMBL" id="KAJ8794259.1"/>
    </source>
</evidence>
<feature type="region of interest" description="Disordered" evidence="1">
    <location>
        <begin position="16"/>
        <end position="41"/>
    </location>
</feature>
<dbReference type="Proteomes" id="UP001159641">
    <property type="component" value="Unassembled WGS sequence"/>
</dbReference>
<feature type="compositionally biased region" description="Basic and acidic residues" evidence="1">
    <location>
        <begin position="22"/>
        <end position="32"/>
    </location>
</feature>
<dbReference type="AlphaFoldDB" id="A0AB34HS40"/>
<gene>
    <name evidence="2" type="ORF">J1605_003216</name>
</gene>
<evidence type="ECO:0000256" key="1">
    <source>
        <dbReference type="SAM" id="MobiDB-lite"/>
    </source>
</evidence>
<evidence type="ECO:0000313" key="3">
    <source>
        <dbReference type="Proteomes" id="UP001159641"/>
    </source>
</evidence>
<dbReference type="EMBL" id="JAIQCJ010000860">
    <property type="protein sequence ID" value="KAJ8794259.1"/>
    <property type="molecule type" value="Genomic_DNA"/>
</dbReference>
<organism evidence="2 3">
    <name type="scientific">Eschrichtius robustus</name>
    <name type="common">California gray whale</name>
    <name type="synonym">Eschrichtius gibbosus</name>
    <dbReference type="NCBI Taxonomy" id="9764"/>
    <lineage>
        <taxon>Eukaryota</taxon>
        <taxon>Metazoa</taxon>
        <taxon>Chordata</taxon>
        <taxon>Craniata</taxon>
        <taxon>Vertebrata</taxon>
        <taxon>Euteleostomi</taxon>
        <taxon>Mammalia</taxon>
        <taxon>Eutheria</taxon>
        <taxon>Laurasiatheria</taxon>
        <taxon>Artiodactyla</taxon>
        <taxon>Whippomorpha</taxon>
        <taxon>Cetacea</taxon>
        <taxon>Mysticeti</taxon>
        <taxon>Eschrichtiidae</taxon>
        <taxon>Eschrichtius</taxon>
    </lineage>
</organism>